<evidence type="ECO:0000313" key="2">
    <source>
        <dbReference type="Proteomes" id="UP000616151"/>
    </source>
</evidence>
<comment type="caution">
    <text evidence="1">The sequence shown here is derived from an EMBL/GenBank/DDBJ whole genome shotgun (WGS) entry which is preliminary data.</text>
</comment>
<gene>
    <name evidence="1" type="ORF">JHL16_18200</name>
</gene>
<evidence type="ECO:0000313" key="1">
    <source>
        <dbReference type="EMBL" id="MBK1868291.1"/>
    </source>
</evidence>
<name>A0ACC5R6J8_9HYPH</name>
<sequence>MIDKKKRKKGDVGQRLRQARGNASLVAFAAQVGSNKTSWSLYESEERSPDLDLLIRVREVTGISLDWLADGDERTAAPAPIDAEILAGIVRAIEDETPKLDTDSKARLIAGFYNRHLKLTASPIPAASAKKVG</sequence>
<protein>
    <submittedName>
        <fullName evidence="1">Helix-turn-helix transcriptional regulator</fullName>
    </submittedName>
</protein>
<proteinExistence type="predicted"/>
<reference evidence="1" key="1">
    <citation type="submission" date="2021-01" db="EMBL/GenBank/DDBJ databases">
        <authorList>
            <person name="Sun Q."/>
        </authorList>
    </citation>
    <scope>NUCLEOTIDE SEQUENCE</scope>
    <source>
        <strain evidence="1">YIM B02566</strain>
    </source>
</reference>
<dbReference type="EMBL" id="JAENHL010000007">
    <property type="protein sequence ID" value="MBK1868291.1"/>
    <property type="molecule type" value="Genomic_DNA"/>
</dbReference>
<dbReference type="Proteomes" id="UP000616151">
    <property type="component" value="Unassembled WGS sequence"/>
</dbReference>
<accession>A0ACC5R6J8</accession>
<organism evidence="1 2">
    <name type="scientific">Taklimakanibacter albus</name>
    <dbReference type="NCBI Taxonomy" id="2800327"/>
    <lineage>
        <taxon>Bacteria</taxon>
        <taxon>Pseudomonadati</taxon>
        <taxon>Pseudomonadota</taxon>
        <taxon>Alphaproteobacteria</taxon>
        <taxon>Hyphomicrobiales</taxon>
        <taxon>Aestuariivirgaceae</taxon>
        <taxon>Taklimakanibacter</taxon>
    </lineage>
</organism>
<keyword evidence="2" id="KW-1185">Reference proteome</keyword>